<feature type="transmembrane region" description="Helical" evidence="22">
    <location>
        <begin position="959"/>
        <end position="982"/>
    </location>
</feature>
<dbReference type="SUPFAM" id="SSF48403">
    <property type="entry name" value="Ankyrin repeat"/>
    <property type="match status" value="1"/>
</dbReference>
<dbReference type="PROSITE" id="PS50216">
    <property type="entry name" value="DHHC"/>
    <property type="match status" value="1"/>
</dbReference>
<keyword evidence="8 22" id="KW-1133">Transmembrane helix</keyword>
<dbReference type="Pfam" id="PF07992">
    <property type="entry name" value="Pyr_redox_2"/>
    <property type="match status" value="1"/>
</dbReference>
<feature type="repeat" description="ANK" evidence="18">
    <location>
        <begin position="779"/>
        <end position="811"/>
    </location>
</feature>
<evidence type="ECO:0000256" key="23">
    <source>
        <dbReference type="SAM" id="SignalP"/>
    </source>
</evidence>
<evidence type="ECO:0000256" key="1">
    <source>
        <dbReference type="ARBA" id="ARBA00001974"/>
    </source>
</evidence>
<dbReference type="GO" id="GO:0034599">
    <property type="term" value="P:cellular response to oxidative stress"/>
    <property type="evidence" value="ECO:0007669"/>
    <property type="project" value="TreeGrafter"/>
</dbReference>
<dbReference type="Pfam" id="PF01529">
    <property type="entry name" value="DHHC"/>
    <property type="match status" value="1"/>
</dbReference>
<evidence type="ECO:0000256" key="16">
    <source>
        <dbReference type="ARBA" id="ARBA00049142"/>
    </source>
</evidence>
<evidence type="ECO:0000256" key="18">
    <source>
        <dbReference type="PROSITE-ProRule" id="PRU00023"/>
    </source>
</evidence>
<dbReference type="InterPro" id="IPR023753">
    <property type="entry name" value="FAD/NAD-binding_dom"/>
</dbReference>
<dbReference type="NCBIfam" id="NF004776">
    <property type="entry name" value="PRK06116.1"/>
    <property type="match status" value="1"/>
</dbReference>
<dbReference type="GO" id="GO:0045454">
    <property type="term" value="P:cell redox homeostasis"/>
    <property type="evidence" value="ECO:0007669"/>
    <property type="project" value="InterPro"/>
</dbReference>
<organism evidence="27 28">
    <name type="scientific">Bifiguratus adelaidae</name>
    <dbReference type="NCBI Taxonomy" id="1938954"/>
    <lineage>
        <taxon>Eukaryota</taxon>
        <taxon>Fungi</taxon>
        <taxon>Fungi incertae sedis</taxon>
        <taxon>Mucoromycota</taxon>
        <taxon>Mucoromycotina</taxon>
        <taxon>Endogonomycetes</taxon>
        <taxon>Endogonales</taxon>
        <taxon>Endogonales incertae sedis</taxon>
        <taxon>Bifiguratus</taxon>
    </lineage>
</organism>
<feature type="transmembrane region" description="Helical" evidence="22">
    <location>
        <begin position="1202"/>
        <end position="1223"/>
    </location>
</feature>
<feature type="region of interest" description="Disordered" evidence="21">
    <location>
        <begin position="1261"/>
        <end position="1284"/>
    </location>
</feature>
<dbReference type="SMART" id="SM00248">
    <property type="entry name" value="ANK"/>
    <property type="match status" value="5"/>
</dbReference>
<dbReference type="PROSITE" id="PS50088">
    <property type="entry name" value="ANK_REPEAT"/>
    <property type="match status" value="5"/>
</dbReference>
<dbReference type="GO" id="GO:0050661">
    <property type="term" value="F:NADP binding"/>
    <property type="evidence" value="ECO:0007669"/>
    <property type="project" value="InterPro"/>
</dbReference>
<dbReference type="EMBL" id="MVBO01000049">
    <property type="protein sequence ID" value="OZJ04207.1"/>
    <property type="molecule type" value="Genomic_DNA"/>
</dbReference>
<proteinExistence type="inferred from homology"/>
<dbReference type="GO" id="GO:0050660">
    <property type="term" value="F:flavin adenine dinucleotide binding"/>
    <property type="evidence" value="ECO:0007669"/>
    <property type="project" value="InterPro"/>
</dbReference>
<dbReference type="Proteomes" id="UP000242875">
    <property type="component" value="Unassembled WGS sequence"/>
</dbReference>
<dbReference type="GO" id="GO:0019706">
    <property type="term" value="F:protein-cysteine S-palmitoyltransferase activity"/>
    <property type="evidence" value="ECO:0007669"/>
    <property type="project" value="UniProtKB-EC"/>
</dbReference>
<evidence type="ECO:0000256" key="20">
    <source>
        <dbReference type="RuleBase" id="RU365016"/>
    </source>
</evidence>
<dbReference type="InterPro" id="IPR001594">
    <property type="entry name" value="Palmitoyltrfase_DHHC"/>
</dbReference>
<dbReference type="GO" id="GO:0004362">
    <property type="term" value="F:glutathione-disulfide reductase (NADPH) activity"/>
    <property type="evidence" value="ECO:0007669"/>
    <property type="project" value="UniProtKB-EC"/>
</dbReference>
<evidence type="ECO:0000256" key="2">
    <source>
        <dbReference type="ARBA" id="ARBA00004141"/>
    </source>
</evidence>
<dbReference type="PANTHER" id="PTHR42737:SF2">
    <property type="entry name" value="GLUTATHIONE REDUCTASE"/>
    <property type="match status" value="1"/>
</dbReference>
<gene>
    <name evidence="27" type="ORF">BZG36_02971</name>
</gene>
<feature type="repeat" description="ANK" evidence="18">
    <location>
        <begin position="745"/>
        <end position="777"/>
    </location>
</feature>
<evidence type="ECO:0000256" key="11">
    <source>
        <dbReference type="ARBA" id="ARBA00023139"/>
    </source>
</evidence>
<feature type="transmembrane region" description="Helical" evidence="22">
    <location>
        <begin position="1143"/>
        <end position="1167"/>
    </location>
</feature>
<dbReference type="PRINTS" id="PR00411">
    <property type="entry name" value="PNDRDTASEI"/>
</dbReference>
<comment type="catalytic activity">
    <reaction evidence="16 20">
        <text>2 glutathione + NADP(+) = glutathione disulfide + NADPH + H(+)</text>
        <dbReference type="Rhea" id="RHEA:11740"/>
        <dbReference type="ChEBI" id="CHEBI:15378"/>
        <dbReference type="ChEBI" id="CHEBI:57783"/>
        <dbReference type="ChEBI" id="CHEBI:57925"/>
        <dbReference type="ChEBI" id="CHEBI:58297"/>
        <dbReference type="ChEBI" id="CHEBI:58349"/>
        <dbReference type="EC" id="1.8.1.7"/>
    </reaction>
</comment>
<keyword evidence="14" id="KW-0449">Lipoprotein</keyword>
<evidence type="ECO:0000256" key="9">
    <source>
        <dbReference type="ARBA" id="ARBA00023002"/>
    </source>
</evidence>
<dbReference type="NCBIfam" id="TIGR01421">
    <property type="entry name" value="gluta_reduc_1"/>
    <property type="match status" value="1"/>
</dbReference>
<keyword evidence="20" id="KW-0521">NADP</keyword>
<comment type="similarity">
    <text evidence="4">Belongs to the DHHC palmitoyltransferase family. AKR/ZDHHC17 subfamily.</text>
</comment>
<evidence type="ECO:0000256" key="21">
    <source>
        <dbReference type="SAM" id="MobiDB-lite"/>
    </source>
</evidence>
<evidence type="ECO:0000259" key="25">
    <source>
        <dbReference type="Pfam" id="PF02852"/>
    </source>
</evidence>
<dbReference type="Gene3D" id="1.25.40.20">
    <property type="entry name" value="Ankyrin repeat-containing domain"/>
    <property type="match status" value="1"/>
</dbReference>
<comment type="caution">
    <text evidence="27">The sequence shown here is derived from an EMBL/GenBank/DDBJ whole genome shotgun (WGS) entry which is preliminary data.</text>
</comment>
<dbReference type="Gene3D" id="3.50.50.60">
    <property type="entry name" value="FAD/NAD(P)-binding domain"/>
    <property type="match status" value="1"/>
</dbReference>
<evidence type="ECO:0000256" key="6">
    <source>
        <dbReference type="ARBA" id="ARBA00022692"/>
    </source>
</evidence>
<dbReference type="Pfam" id="PF02852">
    <property type="entry name" value="Pyr_redox_dim"/>
    <property type="match status" value="1"/>
</dbReference>
<comment type="similarity">
    <text evidence="3 19">Belongs to the class-I pyridine nucleotide-disulfide oxidoreductase family.</text>
</comment>
<evidence type="ECO:0000256" key="3">
    <source>
        <dbReference type="ARBA" id="ARBA00007532"/>
    </source>
</evidence>
<evidence type="ECO:0000256" key="8">
    <source>
        <dbReference type="ARBA" id="ARBA00022989"/>
    </source>
</evidence>
<evidence type="ECO:0000313" key="28">
    <source>
        <dbReference type="Proteomes" id="UP000242875"/>
    </source>
</evidence>
<keyword evidence="5 19" id="KW-0285">Flavoprotein</keyword>
<sequence length="1390" mass="153807">MKFPQMWSTIIYLVCFHIICVQSQNDTNLVDASARSDYSDRLISLQEQYSSILISFMSAQSVGSAIEVSATAITSPSMMPTPTLLQSSFDWRRFATATASVSENPYDPHTLRCFYPSPTDVSTASWITPIATALSSSSMSTASTVMATSQPQSTMIPQHTDPWQVQGTVQAIDGCSFAINWTNVGFAIRSEPAVYFYATDDLTFTDARQISPYTVVFPNSSVSTNTTWDSTSAANTTQLLTNTSSNVYPFYGTTSYPDFNYLILYSKVDNKVLAAAKLRNTDLRQHGAASARRAAKYGAKVALVEASGKLGGTCVNVGCVPKKIMWNTAAIAETIHEAKGYGFDVPSFSFDWSKIKASRDAYVRKLNGIYDTNLVKENVEYLSGWASIEDVNTVKVKDHDHEYFVKAKNILISTGGFPRTPDVPGQEYGITSDGFFELEEQPERVFVVGTGYIGIELAGIFRALGSKVSVLSRSGEILRTFDPIIKETLMKEMASTGIEFKTHGKIIKLVKKNPNDPKGPIQVHYESEGVSHVDEVDCVLWAIGRAPHVANIGLENVGIKRDDKGFIVVDKYQKTNVDNIFALGDVCGRFELTPVAIAAGRRLADRLFGPSQFKDSHLEYENIPSVVFSHPTSGTVGLTEPQARQKYGDENIKVYTSRFVNMWNAMTEHKPPTAYKIIVTGSEERVVGIHIVGRGSDEILQGFAVAVKMGATKADLDACPSANNFTLLRQLLVVEKKDPNELDSSGISPLHYASLQYLDACAKFLIDMGATVDIFGGDLNATPLHWAARNGRLSLVHRLIKEGADPNKRDAQGFNALHLAVHSGNPMIVIYLLFLGMDIDDPDTVGGHTPLMWACYQGDLAITDILLRYGASIDTTDNTKLTPLHWAIVKGHRLCIKTCLEYGADPGMKDTSGKSCLDFVKEKNRETVWTRAVLESGRRIGGIGTGWIAGMDNRTRNTLIYLIPYLLLFAMFYTISLLPWYLSVPLAVLEYMAGHMFVVKVLILVPTHDAMWRMPWFSSLFQASAFWTFVTWITRVLWGSSHLLLWNVLFLCTFVTAMTCFYRAVMVDPGFCTKLINREEQKAVVLDLADEDKLDNRHFCTTCVIRKPMRSKHCRICNRCVAKFDHHCPWIHNCVGVRNHRPFIIYLVMMNLAIIAFVRLALEYFAISVPDAGSRPPPTDTQFSSTCFLPQTACDYFAFDSWTMAITIWVAFQYTWSTCLLLVQSSQISVAITTNESANSHRYSYLNQPGSRGPSIIAQLAAGPGGGTHGGDGPEPTGPISVDGLPSLGPIPDDYHVSPRHHSHSHNPFGSCMRLPCLQLIAGTRAANRRQGSRHVPGGNNYSTSGNVFDYGCFNNCVDFWTVGQAGPLRGINWYNVYDVPYMSSNDFHV</sequence>
<dbReference type="InterPro" id="IPR012999">
    <property type="entry name" value="Pyr_OxRdtase_I_AS"/>
</dbReference>
<feature type="repeat" description="ANK" evidence="18">
    <location>
        <begin position="879"/>
        <end position="911"/>
    </location>
</feature>
<keyword evidence="23" id="KW-0732">Signal</keyword>
<evidence type="ECO:0000256" key="4">
    <source>
        <dbReference type="ARBA" id="ARBA00010104"/>
    </source>
</evidence>
<evidence type="ECO:0000256" key="10">
    <source>
        <dbReference type="ARBA" id="ARBA00023136"/>
    </source>
</evidence>
<feature type="transmembrane region" description="Helical" evidence="22">
    <location>
        <begin position="988"/>
        <end position="1005"/>
    </location>
</feature>
<feature type="repeat" description="ANK" evidence="18">
    <location>
        <begin position="812"/>
        <end position="844"/>
    </location>
</feature>
<dbReference type="PROSITE" id="PS50297">
    <property type="entry name" value="ANK_REP_REGION"/>
    <property type="match status" value="5"/>
</dbReference>
<feature type="domain" description="Pyridine nucleotide-disulphide oxidoreductase dimerisation" evidence="25">
    <location>
        <begin position="623"/>
        <end position="718"/>
    </location>
</feature>
<keyword evidence="10 22" id="KW-0472">Membrane</keyword>
<dbReference type="PANTHER" id="PTHR42737">
    <property type="entry name" value="GLUTATHIONE REDUCTASE"/>
    <property type="match status" value="1"/>
</dbReference>
<evidence type="ECO:0000256" key="12">
    <source>
        <dbReference type="ARBA" id="ARBA00023157"/>
    </source>
</evidence>
<dbReference type="Pfam" id="PF12796">
    <property type="entry name" value="Ank_2"/>
    <property type="match status" value="2"/>
</dbReference>
<dbReference type="FunFam" id="3.50.50.60:FF:000235">
    <property type="entry name" value="Glutathione reductase"/>
    <property type="match status" value="1"/>
</dbReference>
<dbReference type="SUPFAM" id="SSF51905">
    <property type="entry name" value="FAD/NAD(P)-binding domain"/>
    <property type="match status" value="1"/>
</dbReference>
<dbReference type="PROSITE" id="PS00076">
    <property type="entry name" value="PYRIDINE_REDOX_1"/>
    <property type="match status" value="1"/>
</dbReference>
<comment type="function">
    <text evidence="17 20">Catalyzes the reduction of glutathione disulfide (GSSG) to reduced glutathione (GSH). Constitutes the major mechanism to maintain a high GSH:GSSG ratio in the cytosol.</text>
</comment>
<keyword evidence="13 19" id="KW-0676">Redox-active center</keyword>
<evidence type="ECO:0000256" key="22">
    <source>
        <dbReference type="SAM" id="Phobius"/>
    </source>
</evidence>
<evidence type="ECO:0000313" key="27">
    <source>
        <dbReference type="EMBL" id="OZJ04207.1"/>
    </source>
</evidence>
<comment type="catalytic activity">
    <reaction evidence="15">
        <text>L-cysteinyl-[protein] + hexadecanoyl-CoA = S-hexadecanoyl-L-cysteinyl-[protein] + CoA</text>
        <dbReference type="Rhea" id="RHEA:36683"/>
        <dbReference type="Rhea" id="RHEA-COMP:10131"/>
        <dbReference type="Rhea" id="RHEA-COMP:11032"/>
        <dbReference type="ChEBI" id="CHEBI:29950"/>
        <dbReference type="ChEBI" id="CHEBI:57287"/>
        <dbReference type="ChEBI" id="CHEBI:57379"/>
        <dbReference type="ChEBI" id="CHEBI:74151"/>
        <dbReference type="EC" id="2.3.1.225"/>
    </reaction>
</comment>
<dbReference type="InterPro" id="IPR006322">
    <property type="entry name" value="Glutathione_Rdtase_euk/bac"/>
</dbReference>
<evidence type="ECO:0000256" key="15">
    <source>
        <dbReference type="ARBA" id="ARBA00048048"/>
    </source>
</evidence>
<dbReference type="OrthoDB" id="6781668at2759"/>
<dbReference type="InterPro" id="IPR046952">
    <property type="entry name" value="GSHR/TRXR-like"/>
</dbReference>
<reference evidence="27 28" key="1">
    <citation type="journal article" date="2017" name="Mycologia">
        <title>Bifiguratus adelaidae, gen. et sp. nov., a new member of Mucoromycotina in endophytic and soil-dwelling habitats.</title>
        <authorList>
            <person name="Torres-Cruz T.J."/>
            <person name="Billingsley Tobias T.L."/>
            <person name="Almatruk M."/>
            <person name="Hesse C."/>
            <person name="Kuske C.R."/>
            <person name="Desiro A."/>
            <person name="Benucci G.M."/>
            <person name="Bonito G."/>
            <person name="Stajich J.E."/>
            <person name="Dunlap C."/>
            <person name="Arnold A.E."/>
            <person name="Porras-Alfaro A."/>
        </authorList>
    </citation>
    <scope>NUCLEOTIDE SEQUENCE [LARGE SCALE GENOMIC DNA]</scope>
    <source>
        <strain evidence="27 28">AZ0501</strain>
    </source>
</reference>
<dbReference type="InterPro" id="IPR036188">
    <property type="entry name" value="FAD/NAD-bd_sf"/>
</dbReference>
<dbReference type="InterPro" id="IPR002110">
    <property type="entry name" value="Ankyrin_rpt"/>
</dbReference>
<evidence type="ECO:0000256" key="5">
    <source>
        <dbReference type="ARBA" id="ARBA00022630"/>
    </source>
</evidence>
<keyword evidence="6 22" id="KW-0812">Transmembrane</keyword>
<accession>A0A261Y0R5</accession>
<feature type="chain" id="PRO_5013102662" description="Glutathione reductase" evidence="23">
    <location>
        <begin position="24"/>
        <end position="1390"/>
    </location>
</feature>
<feature type="transmembrane region" description="Helical" evidence="22">
    <location>
        <begin position="1017"/>
        <end position="1038"/>
    </location>
</feature>
<feature type="signal peptide" evidence="23">
    <location>
        <begin position="1"/>
        <end position="23"/>
    </location>
</feature>
<dbReference type="GO" id="GO:0006749">
    <property type="term" value="P:glutathione metabolic process"/>
    <property type="evidence" value="ECO:0007669"/>
    <property type="project" value="InterPro"/>
</dbReference>
<evidence type="ECO:0000256" key="13">
    <source>
        <dbReference type="ARBA" id="ARBA00023284"/>
    </source>
</evidence>
<evidence type="ECO:0000256" key="17">
    <source>
        <dbReference type="ARBA" id="ARBA00056905"/>
    </source>
</evidence>
<feature type="transmembrane region" description="Helical" evidence="22">
    <location>
        <begin position="1044"/>
        <end position="1065"/>
    </location>
</feature>
<dbReference type="PRINTS" id="PR00368">
    <property type="entry name" value="FADPNR"/>
</dbReference>
<evidence type="ECO:0000256" key="19">
    <source>
        <dbReference type="RuleBase" id="RU003691"/>
    </source>
</evidence>
<evidence type="ECO:0000259" key="26">
    <source>
        <dbReference type="Pfam" id="PF07992"/>
    </source>
</evidence>
<dbReference type="InterPro" id="IPR004099">
    <property type="entry name" value="Pyr_nucl-diS_OxRdtase_dimer"/>
</dbReference>
<feature type="repeat" description="ANK" evidence="18">
    <location>
        <begin position="846"/>
        <end position="878"/>
    </location>
</feature>
<comment type="cofactor">
    <cofactor evidence="1 20">
        <name>FAD</name>
        <dbReference type="ChEBI" id="CHEBI:57692"/>
    </cofactor>
</comment>
<dbReference type="GO" id="GO:0005739">
    <property type="term" value="C:mitochondrion"/>
    <property type="evidence" value="ECO:0007669"/>
    <property type="project" value="TreeGrafter"/>
</dbReference>
<keyword evidence="7 19" id="KW-0274">FAD</keyword>
<evidence type="ECO:0000259" key="24">
    <source>
        <dbReference type="Pfam" id="PF01529"/>
    </source>
</evidence>
<evidence type="ECO:0000256" key="7">
    <source>
        <dbReference type="ARBA" id="ARBA00022827"/>
    </source>
</evidence>
<keyword evidence="11" id="KW-0564">Palmitate</keyword>
<protein>
    <recommendedName>
        <fullName evidence="20">Glutathione reductase</fullName>
        <ecNumber evidence="20">1.8.1.7</ecNumber>
    </recommendedName>
</protein>
<feature type="domain" description="FAD/NAD(P)-binding" evidence="26">
    <location>
        <begin position="287"/>
        <end position="600"/>
    </location>
</feature>
<dbReference type="GO" id="GO:0016020">
    <property type="term" value="C:membrane"/>
    <property type="evidence" value="ECO:0007669"/>
    <property type="project" value="UniProtKB-SubCell"/>
</dbReference>
<dbReference type="InterPro" id="IPR036770">
    <property type="entry name" value="Ankyrin_rpt-contain_sf"/>
</dbReference>
<feature type="domain" description="Palmitoyltransferase DHHC" evidence="24">
    <location>
        <begin position="1095"/>
        <end position="1240"/>
    </location>
</feature>
<evidence type="ECO:0000256" key="14">
    <source>
        <dbReference type="ARBA" id="ARBA00023288"/>
    </source>
</evidence>
<keyword evidence="28" id="KW-1185">Reference proteome</keyword>
<dbReference type="GO" id="GO:0005829">
    <property type="term" value="C:cytosol"/>
    <property type="evidence" value="ECO:0007669"/>
    <property type="project" value="TreeGrafter"/>
</dbReference>
<keyword evidence="12" id="KW-1015">Disulfide bond</keyword>
<name>A0A261Y0R5_9FUNG</name>
<feature type="compositionally biased region" description="Gly residues" evidence="21">
    <location>
        <begin position="1263"/>
        <end position="1273"/>
    </location>
</feature>
<dbReference type="InterPro" id="IPR016156">
    <property type="entry name" value="FAD/NAD-linked_Rdtase_dimer_sf"/>
</dbReference>
<comment type="subcellular location">
    <subcellularLocation>
        <location evidence="20">Cytoplasm</location>
    </subcellularLocation>
    <subcellularLocation>
        <location evidence="2">Membrane</location>
        <topology evidence="2">Multi-pass membrane protein</topology>
    </subcellularLocation>
</comment>
<keyword evidence="18" id="KW-0040">ANK repeat</keyword>
<keyword evidence="9 19" id="KW-0560">Oxidoreductase</keyword>
<dbReference type="EC" id="1.8.1.7" evidence="20"/>
<dbReference type="FunFam" id="3.50.50.60:FF:000671">
    <property type="entry name" value="Thioredoxin reductase 2, tandem duplicate 1"/>
    <property type="match status" value="1"/>
</dbReference>
<dbReference type="SUPFAM" id="SSF55424">
    <property type="entry name" value="FAD/NAD-linked reductases, dimerisation (C-terminal) domain"/>
    <property type="match status" value="1"/>
</dbReference>
<keyword evidence="20" id="KW-0963">Cytoplasm</keyword>